<sequence>MLYSLSHLPYWIILGVGIALFLFVIASGGGDDELDLDGDIDAGNGILEADADPDVESSGEFSAAQVLGWLGVGKAPLILLLATNLSLWGVTGWVVNTVVGSITGEIPVTFWGWGGVIFSTSLIFSFYLGSWIARPIGLLFAPFGEDASGDRLIGCIGTVTSKTIPPLTEGKIGQVDVSDPNHNLVTISATLPDWATFAPQRGQKVIVVDRRPHSYQVIAKDSSDQDRWLANHPEIQDS</sequence>
<feature type="transmembrane region" description="Helical" evidence="1">
    <location>
        <begin position="77"/>
        <end position="98"/>
    </location>
</feature>
<comment type="caution">
    <text evidence="3">The sequence shown here is derived from an EMBL/GenBank/DDBJ whole genome shotgun (WGS) entry which is preliminary data.</text>
</comment>
<dbReference type="EMBL" id="JAIHOM010000053">
    <property type="protein sequence ID" value="MCW6037001.1"/>
    <property type="molecule type" value="Genomic_DNA"/>
</dbReference>
<reference evidence="3 4" key="1">
    <citation type="submission" date="2021-08" db="EMBL/GenBank/DDBJ databases">
        <title>Draft genome sequence of Spirulina subsalsa with high tolerance to salinity and hype-accumulation of phycocyanin.</title>
        <authorList>
            <person name="Pei H."/>
            <person name="Jiang L."/>
        </authorList>
    </citation>
    <scope>NUCLEOTIDE SEQUENCE [LARGE SCALE GENOMIC DNA]</scope>
    <source>
        <strain evidence="3 4">FACHB-351</strain>
    </source>
</reference>
<dbReference type="Proteomes" id="UP001526426">
    <property type="component" value="Unassembled WGS sequence"/>
</dbReference>
<proteinExistence type="predicted"/>
<evidence type="ECO:0000259" key="2">
    <source>
        <dbReference type="Pfam" id="PF21001"/>
    </source>
</evidence>
<organism evidence="3 4">
    <name type="scientific">Spirulina subsalsa FACHB-351</name>
    <dbReference type="NCBI Taxonomy" id="234711"/>
    <lineage>
        <taxon>Bacteria</taxon>
        <taxon>Bacillati</taxon>
        <taxon>Cyanobacteriota</taxon>
        <taxon>Cyanophyceae</taxon>
        <taxon>Spirulinales</taxon>
        <taxon>Spirulinaceae</taxon>
        <taxon>Spirulina</taxon>
    </lineage>
</organism>
<keyword evidence="1" id="KW-0472">Membrane</keyword>
<evidence type="ECO:0000256" key="1">
    <source>
        <dbReference type="SAM" id="Phobius"/>
    </source>
</evidence>
<name>A0ABT3L661_9CYAN</name>
<keyword evidence="4" id="KW-1185">Reference proteome</keyword>
<evidence type="ECO:0000313" key="4">
    <source>
        <dbReference type="Proteomes" id="UP001526426"/>
    </source>
</evidence>
<gene>
    <name evidence="3" type="ORF">K4A83_12095</name>
</gene>
<evidence type="ECO:0000313" key="3">
    <source>
        <dbReference type="EMBL" id="MCW6037001.1"/>
    </source>
</evidence>
<keyword evidence="1" id="KW-1133">Transmembrane helix</keyword>
<accession>A0ABT3L661</accession>
<feature type="domain" description="Inner membrane protein YqiJ N-terminal" evidence="2">
    <location>
        <begin position="30"/>
        <end position="106"/>
    </location>
</feature>
<dbReference type="RefSeq" id="WP_265264832.1">
    <property type="nucleotide sequence ID" value="NZ_JAIHOM010000053.1"/>
</dbReference>
<dbReference type="Pfam" id="PF21001">
    <property type="entry name" value="YqiJ_N"/>
    <property type="match status" value="1"/>
</dbReference>
<feature type="transmembrane region" description="Helical" evidence="1">
    <location>
        <begin position="7"/>
        <end position="26"/>
    </location>
</feature>
<keyword evidence="1" id="KW-0812">Transmembrane</keyword>
<protein>
    <submittedName>
        <fullName evidence="3">YqiJ family protein</fullName>
    </submittedName>
</protein>
<feature type="transmembrane region" description="Helical" evidence="1">
    <location>
        <begin position="110"/>
        <end position="133"/>
    </location>
</feature>
<dbReference type="InterPro" id="IPR048376">
    <property type="entry name" value="YqiJ_N"/>
</dbReference>